<accession>A0ABS7RJ31</accession>
<dbReference type="InterPro" id="IPR055170">
    <property type="entry name" value="GFO_IDH_MocA-like_dom"/>
</dbReference>
<keyword evidence="6" id="KW-1185">Reference proteome</keyword>
<name>A0ABS7RJ31_9ACTN</name>
<dbReference type="EMBL" id="JAIEZQ010000002">
    <property type="protein sequence ID" value="MBY9075060.1"/>
    <property type="molecule type" value="Genomic_DNA"/>
</dbReference>
<sequence>MTSVTSLDTPFGPLPALDVPPGPSVNAPLPADRPVRWGILATGKIARGFAENLALLPDAEIAAVGARRLESAQEFADRFGAARAYGSYAELVEDPDVDVVYVATPHALHKEHVLLAFDAGKPVLCEKALTLNAPDAEELVAEARARGLFFMEAMWMRCNPVVRRLKQLADSGAFGTIQQVRADLGFLVDKPETDRLLAPELGGGALLDMGVYPLTFAHLFLGSPDSVAAVAALSPSGIDLNLSLSLGYDSGAVASLSSTMTAWSPRTASVATDTGRLDLGDAFHHPRSATWTSDGESFEITEQVTGTGLADEAAEVMRCLRNGELESPLVPLDETVELMRLMDRIREEIGLRYHADRD</sequence>
<dbReference type="Pfam" id="PF01408">
    <property type="entry name" value="GFO_IDH_MocA"/>
    <property type="match status" value="1"/>
</dbReference>
<dbReference type="Proteomes" id="UP000754710">
    <property type="component" value="Unassembled WGS sequence"/>
</dbReference>
<dbReference type="InterPro" id="IPR050984">
    <property type="entry name" value="Gfo/Idh/MocA_domain"/>
</dbReference>
<evidence type="ECO:0000259" key="3">
    <source>
        <dbReference type="Pfam" id="PF01408"/>
    </source>
</evidence>
<dbReference type="Pfam" id="PF22725">
    <property type="entry name" value="GFO_IDH_MocA_C3"/>
    <property type="match status" value="1"/>
</dbReference>
<gene>
    <name evidence="5" type="ORF">K1X13_09540</name>
</gene>
<evidence type="ECO:0000256" key="1">
    <source>
        <dbReference type="ARBA" id="ARBA00010928"/>
    </source>
</evidence>
<evidence type="ECO:0000313" key="6">
    <source>
        <dbReference type="Proteomes" id="UP000754710"/>
    </source>
</evidence>
<comment type="similarity">
    <text evidence="1">Belongs to the Gfo/Idh/MocA family.</text>
</comment>
<dbReference type="PANTHER" id="PTHR22604">
    <property type="entry name" value="OXIDOREDUCTASES"/>
    <property type="match status" value="1"/>
</dbReference>
<reference evidence="5 6" key="1">
    <citation type="submission" date="2021-08" db="EMBL/GenBank/DDBJ databases">
        <title>Nocardioides bacterium WL0053 sp. nov., isolated from the sediment.</title>
        <authorList>
            <person name="Wang L."/>
            <person name="Zhang D."/>
            <person name="Zhang A."/>
        </authorList>
    </citation>
    <scope>NUCLEOTIDE SEQUENCE [LARGE SCALE GENOMIC DNA]</scope>
    <source>
        <strain evidence="5 6">WL0053</strain>
    </source>
</reference>
<dbReference type="SUPFAM" id="SSF55347">
    <property type="entry name" value="Glyceraldehyde-3-phosphate dehydrogenase-like, C-terminal domain"/>
    <property type="match status" value="1"/>
</dbReference>
<dbReference type="Gene3D" id="3.30.360.10">
    <property type="entry name" value="Dihydrodipicolinate Reductase, domain 2"/>
    <property type="match status" value="1"/>
</dbReference>
<keyword evidence="2" id="KW-0560">Oxidoreductase</keyword>
<protein>
    <submittedName>
        <fullName evidence="5">Gfo/Idh/MocA family oxidoreductase</fullName>
    </submittedName>
</protein>
<evidence type="ECO:0000259" key="4">
    <source>
        <dbReference type="Pfam" id="PF22725"/>
    </source>
</evidence>
<dbReference type="InterPro" id="IPR036291">
    <property type="entry name" value="NAD(P)-bd_dom_sf"/>
</dbReference>
<dbReference type="SUPFAM" id="SSF51735">
    <property type="entry name" value="NAD(P)-binding Rossmann-fold domains"/>
    <property type="match status" value="1"/>
</dbReference>
<comment type="caution">
    <text evidence="5">The sequence shown here is derived from an EMBL/GenBank/DDBJ whole genome shotgun (WGS) entry which is preliminary data.</text>
</comment>
<organism evidence="5 6">
    <name type="scientific">Nocardioides jiangsuensis</name>
    <dbReference type="NCBI Taxonomy" id="2866161"/>
    <lineage>
        <taxon>Bacteria</taxon>
        <taxon>Bacillati</taxon>
        <taxon>Actinomycetota</taxon>
        <taxon>Actinomycetes</taxon>
        <taxon>Propionibacteriales</taxon>
        <taxon>Nocardioidaceae</taxon>
        <taxon>Nocardioides</taxon>
    </lineage>
</organism>
<feature type="domain" description="Gfo/Idh/MocA-like oxidoreductase N-terminal" evidence="3">
    <location>
        <begin position="36"/>
        <end position="151"/>
    </location>
</feature>
<proteinExistence type="inferred from homology"/>
<feature type="domain" description="GFO/IDH/MocA-like oxidoreductase" evidence="4">
    <location>
        <begin position="162"/>
        <end position="277"/>
    </location>
</feature>
<dbReference type="PANTHER" id="PTHR22604:SF105">
    <property type="entry name" value="TRANS-1,2-DIHYDROBENZENE-1,2-DIOL DEHYDROGENASE"/>
    <property type="match status" value="1"/>
</dbReference>
<dbReference type="Gene3D" id="3.40.50.720">
    <property type="entry name" value="NAD(P)-binding Rossmann-like Domain"/>
    <property type="match status" value="1"/>
</dbReference>
<dbReference type="InterPro" id="IPR000683">
    <property type="entry name" value="Gfo/Idh/MocA-like_OxRdtase_N"/>
</dbReference>
<evidence type="ECO:0000313" key="5">
    <source>
        <dbReference type="EMBL" id="MBY9075060.1"/>
    </source>
</evidence>
<evidence type="ECO:0000256" key="2">
    <source>
        <dbReference type="ARBA" id="ARBA00023002"/>
    </source>
</evidence>